<dbReference type="PANTHER" id="PTHR21072">
    <property type="entry name" value="GPI TRANSAMIDASE COMPONENT PIG-S"/>
    <property type="match status" value="1"/>
</dbReference>
<dbReference type="OrthoDB" id="28748at2759"/>
<dbReference type="GO" id="GO:0016255">
    <property type="term" value="P:attachment of GPI anchor to protein"/>
    <property type="evidence" value="ECO:0007669"/>
    <property type="project" value="InterPro"/>
</dbReference>
<evidence type="ECO:0000256" key="7">
    <source>
        <dbReference type="ARBA" id="ARBA00022989"/>
    </source>
</evidence>
<dbReference type="UniPathway" id="UPA00196"/>
<keyword evidence="7 10" id="KW-1133">Transmembrane helix</keyword>
<organism evidence="11 12">
    <name type="scientific">Dibothriocephalus latus</name>
    <name type="common">Fish tapeworm</name>
    <name type="synonym">Diphyllobothrium latum</name>
    <dbReference type="NCBI Taxonomy" id="60516"/>
    <lineage>
        <taxon>Eukaryota</taxon>
        <taxon>Metazoa</taxon>
        <taxon>Spiralia</taxon>
        <taxon>Lophotrochozoa</taxon>
        <taxon>Platyhelminthes</taxon>
        <taxon>Cestoda</taxon>
        <taxon>Eucestoda</taxon>
        <taxon>Diphyllobothriidea</taxon>
        <taxon>Diphyllobothriidae</taxon>
        <taxon>Dibothriocephalus</taxon>
    </lineage>
</organism>
<reference evidence="11 12" key="1">
    <citation type="submission" date="2018-11" db="EMBL/GenBank/DDBJ databases">
        <authorList>
            <consortium name="Pathogen Informatics"/>
        </authorList>
    </citation>
    <scope>NUCLEOTIDE SEQUENCE [LARGE SCALE GENOMIC DNA]</scope>
</reference>
<dbReference type="GO" id="GO:0042765">
    <property type="term" value="C:GPI-anchor transamidase complex"/>
    <property type="evidence" value="ECO:0007669"/>
    <property type="project" value="InterPro"/>
</dbReference>
<evidence type="ECO:0000256" key="9">
    <source>
        <dbReference type="ARBA" id="ARBA00023180"/>
    </source>
</evidence>
<evidence type="ECO:0000256" key="8">
    <source>
        <dbReference type="ARBA" id="ARBA00023136"/>
    </source>
</evidence>
<gene>
    <name evidence="11" type="ORF">DILT_LOCUS9909</name>
</gene>
<accession>A0A3P7LVG6</accession>
<evidence type="ECO:0000256" key="6">
    <source>
        <dbReference type="ARBA" id="ARBA00022824"/>
    </source>
</evidence>
<evidence type="ECO:0008006" key="13">
    <source>
        <dbReference type="Google" id="ProtNLM"/>
    </source>
</evidence>
<evidence type="ECO:0000256" key="10">
    <source>
        <dbReference type="SAM" id="Phobius"/>
    </source>
</evidence>
<keyword evidence="4" id="KW-0337">GPI-anchor biosynthesis</keyword>
<comment type="similarity">
    <text evidence="3">Belongs to the PIGS family.</text>
</comment>
<evidence type="ECO:0000256" key="5">
    <source>
        <dbReference type="ARBA" id="ARBA00022692"/>
    </source>
</evidence>
<sequence>MCIQIPRVRRRLSKDGKYRYYDATQLSSLLNSLEAFLGQHSLQSDEDGAISTGQGLHLVVLFNSRTNTTSRKPLRFELPGNGKPTISSIALVPQWGCLVSLDNAEVTLANLGPTLVNTIRSLLGLDSWLLFRAIESISTTSLTLNSLVDMVHNVRNVVIRSYVADRIHASVAAWKSAVDSLAGFGEVPRDRLGQAFLSAKTALEKANAAFFDHSLLDLLYFPSDQVFGIYLPLFAPVCLPIALSGVAAIKFFKKYRAAK</sequence>
<dbReference type="Pfam" id="PF10510">
    <property type="entry name" value="PIG-S"/>
    <property type="match status" value="1"/>
</dbReference>
<keyword evidence="6" id="KW-0256">Endoplasmic reticulum</keyword>
<comment type="pathway">
    <text evidence="2">Glycolipid biosynthesis; glycosylphosphatidylinositol-anchor biosynthesis.</text>
</comment>
<keyword evidence="9" id="KW-0325">Glycoprotein</keyword>
<evidence type="ECO:0000256" key="3">
    <source>
        <dbReference type="ARBA" id="ARBA00005316"/>
    </source>
</evidence>
<dbReference type="Proteomes" id="UP000281553">
    <property type="component" value="Unassembled WGS sequence"/>
</dbReference>
<dbReference type="AlphaFoldDB" id="A0A3P7LVG6"/>
<dbReference type="EMBL" id="UYRU01058188">
    <property type="protein sequence ID" value="VDN14078.1"/>
    <property type="molecule type" value="Genomic_DNA"/>
</dbReference>
<evidence type="ECO:0000256" key="4">
    <source>
        <dbReference type="ARBA" id="ARBA00022502"/>
    </source>
</evidence>
<dbReference type="PANTHER" id="PTHR21072:SF13">
    <property type="entry name" value="GPI TRANSAMIDASE COMPONENT PIG-S"/>
    <property type="match status" value="1"/>
</dbReference>
<proteinExistence type="inferred from homology"/>
<evidence type="ECO:0000256" key="2">
    <source>
        <dbReference type="ARBA" id="ARBA00004687"/>
    </source>
</evidence>
<keyword evidence="5 10" id="KW-0812">Transmembrane</keyword>
<name>A0A3P7LVG6_DIBLA</name>
<evidence type="ECO:0000256" key="1">
    <source>
        <dbReference type="ARBA" id="ARBA00004477"/>
    </source>
</evidence>
<protein>
    <recommendedName>
        <fullName evidence="13">GPI transamidase component PIG-S</fullName>
    </recommendedName>
</protein>
<dbReference type="InterPro" id="IPR019540">
    <property type="entry name" value="PtdIno-glycan_biosynth_class_S"/>
</dbReference>
<comment type="subcellular location">
    <subcellularLocation>
        <location evidence="1">Endoplasmic reticulum membrane</location>
        <topology evidence="1">Multi-pass membrane protein</topology>
    </subcellularLocation>
</comment>
<evidence type="ECO:0000313" key="12">
    <source>
        <dbReference type="Proteomes" id="UP000281553"/>
    </source>
</evidence>
<feature type="transmembrane region" description="Helical" evidence="10">
    <location>
        <begin position="229"/>
        <end position="252"/>
    </location>
</feature>
<dbReference type="GO" id="GO:0006506">
    <property type="term" value="P:GPI anchor biosynthetic process"/>
    <property type="evidence" value="ECO:0007669"/>
    <property type="project" value="UniProtKB-UniPathway"/>
</dbReference>
<keyword evidence="12" id="KW-1185">Reference proteome</keyword>
<evidence type="ECO:0000313" key="11">
    <source>
        <dbReference type="EMBL" id="VDN14078.1"/>
    </source>
</evidence>
<keyword evidence="8 10" id="KW-0472">Membrane</keyword>